<protein>
    <submittedName>
        <fullName evidence="2">Uncharacterized protein</fullName>
    </submittedName>
</protein>
<reference evidence="3" key="1">
    <citation type="submission" date="2017-02" db="EMBL/GenBank/DDBJ databases">
        <authorList>
            <person name="Tafer H."/>
            <person name="Lopandic K."/>
        </authorList>
    </citation>
    <scope>NUCLEOTIDE SEQUENCE [LARGE SCALE GENOMIC DNA]</scope>
    <source>
        <strain evidence="3">CBS 366.77</strain>
    </source>
</reference>
<dbReference type="EMBL" id="MVGC01002758">
    <property type="protein sequence ID" value="RJE16772.1"/>
    <property type="molecule type" value="Genomic_DNA"/>
</dbReference>
<name>A0A3A2Z0Y1_9EURO</name>
<dbReference type="AlphaFoldDB" id="A0A3A2Z0Y1"/>
<accession>A0A3A2Z0Y1</accession>
<sequence length="66" mass="7045">MADTTGKSQRARGNAKPSENSDKMPMGQPWTLPGNTSLAAGARAWTPRSTTRDTLNSEAHSGTWLS</sequence>
<feature type="region of interest" description="Disordered" evidence="1">
    <location>
        <begin position="1"/>
        <end position="66"/>
    </location>
</feature>
<proteinExistence type="predicted"/>
<gene>
    <name evidence="2" type="ORF">PHISCL_10891</name>
</gene>
<keyword evidence="3" id="KW-1185">Reference proteome</keyword>
<dbReference type="Proteomes" id="UP000266188">
    <property type="component" value="Unassembled WGS sequence"/>
</dbReference>
<evidence type="ECO:0000256" key="1">
    <source>
        <dbReference type="SAM" id="MobiDB-lite"/>
    </source>
</evidence>
<comment type="caution">
    <text evidence="2">The sequence shown here is derived from an EMBL/GenBank/DDBJ whole genome shotgun (WGS) entry which is preliminary data.</text>
</comment>
<feature type="compositionally biased region" description="Polar residues" evidence="1">
    <location>
        <begin position="47"/>
        <end position="66"/>
    </location>
</feature>
<evidence type="ECO:0000313" key="3">
    <source>
        <dbReference type="Proteomes" id="UP000266188"/>
    </source>
</evidence>
<evidence type="ECO:0000313" key="2">
    <source>
        <dbReference type="EMBL" id="RJE16772.1"/>
    </source>
</evidence>
<organism evidence="2 3">
    <name type="scientific">Aspergillus sclerotialis</name>
    <dbReference type="NCBI Taxonomy" id="2070753"/>
    <lineage>
        <taxon>Eukaryota</taxon>
        <taxon>Fungi</taxon>
        <taxon>Dikarya</taxon>
        <taxon>Ascomycota</taxon>
        <taxon>Pezizomycotina</taxon>
        <taxon>Eurotiomycetes</taxon>
        <taxon>Eurotiomycetidae</taxon>
        <taxon>Eurotiales</taxon>
        <taxon>Aspergillaceae</taxon>
        <taxon>Aspergillus</taxon>
        <taxon>Aspergillus subgen. Polypaecilum</taxon>
    </lineage>
</organism>